<feature type="region of interest" description="Disordered" evidence="1">
    <location>
        <begin position="1"/>
        <end position="35"/>
    </location>
</feature>
<feature type="region of interest" description="Disordered" evidence="1">
    <location>
        <begin position="43"/>
        <end position="62"/>
    </location>
</feature>
<evidence type="ECO:0000256" key="1">
    <source>
        <dbReference type="SAM" id="MobiDB-lite"/>
    </source>
</evidence>
<keyword evidence="3" id="KW-1185">Reference proteome</keyword>
<protein>
    <submittedName>
        <fullName evidence="2">Uncharacterized protein</fullName>
    </submittedName>
</protein>
<gene>
    <name evidence="2" type="ORF">VNO77_20166</name>
</gene>
<comment type="caution">
    <text evidence="2">The sequence shown here is derived from an EMBL/GenBank/DDBJ whole genome shotgun (WGS) entry which is preliminary data.</text>
</comment>
<organism evidence="2 3">
    <name type="scientific">Canavalia gladiata</name>
    <name type="common">Sword bean</name>
    <name type="synonym">Dolichos gladiatus</name>
    <dbReference type="NCBI Taxonomy" id="3824"/>
    <lineage>
        <taxon>Eukaryota</taxon>
        <taxon>Viridiplantae</taxon>
        <taxon>Streptophyta</taxon>
        <taxon>Embryophyta</taxon>
        <taxon>Tracheophyta</taxon>
        <taxon>Spermatophyta</taxon>
        <taxon>Magnoliopsida</taxon>
        <taxon>eudicotyledons</taxon>
        <taxon>Gunneridae</taxon>
        <taxon>Pentapetalae</taxon>
        <taxon>rosids</taxon>
        <taxon>fabids</taxon>
        <taxon>Fabales</taxon>
        <taxon>Fabaceae</taxon>
        <taxon>Papilionoideae</taxon>
        <taxon>50 kb inversion clade</taxon>
        <taxon>NPAAA clade</taxon>
        <taxon>indigoferoid/millettioid clade</taxon>
        <taxon>Phaseoleae</taxon>
        <taxon>Canavalia</taxon>
    </lineage>
</organism>
<dbReference type="EMBL" id="JAYMYQ010000004">
    <property type="protein sequence ID" value="KAK7339495.1"/>
    <property type="molecule type" value="Genomic_DNA"/>
</dbReference>
<dbReference type="AlphaFoldDB" id="A0AAN9LNT9"/>
<feature type="compositionally biased region" description="Low complexity" evidence="1">
    <location>
        <begin position="1"/>
        <end position="17"/>
    </location>
</feature>
<dbReference type="Proteomes" id="UP001367508">
    <property type="component" value="Unassembled WGS sequence"/>
</dbReference>
<evidence type="ECO:0000313" key="3">
    <source>
        <dbReference type="Proteomes" id="UP001367508"/>
    </source>
</evidence>
<evidence type="ECO:0000313" key="2">
    <source>
        <dbReference type="EMBL" id="KAK7339495.1"/>
    </source>
</evidence>
<sequence length="157" mass="16995">MRGSSSLVPSPSFVPTPATGLERPSSHGRAVTTFASGSSLPVPAHACSARHQPEPPNSAHRASSPLFCIAATSIAPWPGQTRSSRHRQPLRRVVSGLRPQHVFYSSRLGGYGPKTMVAPPISRRGTGLCPSLRDVLFRFLRLGSWLALPENARRVRR</sequence>
<name>A0AAN9LNT9_CANGL</name>
<reference evidence="2 3" key="1">
    <citation type="submission" date="2024-01" db="EMBL/GenBank/DDBJ databases">
        <title>The genomes of 5 underutilized Papilionoideae crops provide insights into root nodulation and disease resistanc.</title>
        <authorList>
            <person name="Jiang F."/>
        </authorList>
    </citation>
    <scope>NUCLEOTIDE SEQUENCE [LARGE SCALE GENOMIC DNA]</scope>
    <source>
        <strain evidence="2">LVBAO_FW01</strain>
        <tissue evidence="2">Leaves</tissue>
    </source>
</reference>
<accession>A0AAN9LNT9</accession>
<proteinExistence type="predicted"/>